<organism evidence="1 2">
    <name type="scientific">Beauveria bassiana D1-5</name>
    <dbReference type="NCBI Taxonomy" id="1245745"/>
    <lineage>
        <taxon>Eukaryota</taxon>
        <taxon>Fungi</taxon>
        <taxon>Dikarya</taxon>
        <taxon>Ascomycota</taxon>
        <taxon>Pezizomycotina</taxon>
        <taxon>Sordariomycetes</taxon>
        <taxon>Hypocreomycetidae</taxon>
        <taxon>Hypocreales</taxon>
        <taxon>Cordycipitaceae</taxon>
        <taxon>Beauveria</taxon>
    </lineage>
</organism>
<dbReference type="Proteomes" id="UP000030106">
    <property type="component" value="Unassembled WGS sequence"/>
</dbReference>
<accession>A0A0A2VZM5</accession>
<evidence type="ECO:0000313" key="1">
    <source>
        <dbReference type="EMBL" id="KGQ11615.1"/>
    </source>
</evidence>
<dbReference type="STRING" id="1245745.A0A0A2VZM5"/>
<evidence type="ECO:0000313" key="2">
    <source>
        <dbReference type="Proteomes" id="UP000030106"/>
    </source>
</evidence>
<dbReference type="HOGENOM" id="CLU_098735_0_0_1"/>
<sequence>MSETIAQLSGLLQELESCVIILNNVPSLTDLSGLDRLAGRLADAAATIQKKTGSFRPTREEQAWEASETLRSQATTITASLISDEKLNRPRVFGRNIVTIFAGPKDSALDSDDMKWRKSATRARCDRIRKLSSDGIIAWAVSYKPTMWAAGSMAKDMFDCLIDDIEPASAQSWPAVILETLQKLRNDDSLKNSPEYSNFVDCECVDHARNWKTQKCTGKSNKLEKQ</sequence>
<protein>
    <submittedName>
        <fullName evidence="1">Uncharacterized protein</fullName>
    </submittedName>
</protein>
<comment type="caution">
    <text evidence="1">The sequence shown here is derived from an EMBL/GenBank/DDBJ whole genome shotgun (WGS) entry which is preliminary data.</text>
</comment>
<proteinExistence type="predicted"/>
<dbReference type="EMBL" id="ANFO01000195">
    <property type="protein sequence ID" value="KGQ11615.1"/>
    <property type="molecule type" value="Genomic_DNA"/>
</dbReference>
<reference evidence="1 2" key="1">
    <citation type="submission" date="2012-10" db="EMBL/GenBank/DDBJ databases">
        <title>Genome sequencing and analysis of entomopathogenic fungi Beauveria bassiana D1-5.</title>
        <authorList>
            <person name="Li Q."/>
            <person name="Wang L."/>
            <person name="Zhang Z."/>
            <person name="Wang Q."/>
            <person name="Ren J."/>
            <person name="Wang M."/>
            <person name="Xu W."/>
            <person name="Wang J."/>
            <person name="Lu Y."/>
            <person name="Du Q."/>
            <person name="Sun Z."/>
        </authorList>
    </citation>
    <scope>NUCLEOTIDE SEQUENCE [LARGE SCALE GENOMIC DNA]</scope>
    <source>
        <strain evidence="1 2">D1-5</strain>
    </source>
</reference>
<dbReference type="AlphaFoldDB" id="A0A0A2VZM5"/>
<gene>
    <name evidence="1" type="ORF">BBAD15_g2651</name>
</gene>
<name>A0A0A2VZM5_BEABA</name>